<keyword evidence="9 11" id="KW-0472">Membrane</keyword>
<evidence type="ECO:0000256" key="10">
    <source>
        <dbReference type="ARBA" id="ARBA00023237"/>
    </source>
</evidence>
<evidence type="ECO:0000256" key="5">
    <source>
        <dbReference type="ARBA" id="ARBA00022692"/>
    </source>
</evidence>
<sequence length="1129" mass="125859">MKKKGLYEDFVNLPRNTMWVTQLCLLMLITTSAMFLSTISYAQGTNIAQSQQKTVTGEVTDTEGLPLIGVAVLAKGTSKGTVTNLDGEFSLTIPIATQMLTFSYIGYQPQEVVIGSQSTFNITMTESAVGLKEVVITALGISREKESLGYSVGTVDGEELNKTPQASVLSSMQGKIAGVQISQTYGVKGSSMNMVIRGASSLNSDNQPLFVIDGVPVYNSTDNLFNQADLGNAISDINPEDIASMSVLKGPSAAALYGSRAANGVVLITTKSGSGKEKGLGVDFNSSFIVDNPYQYLPVQNEFASGQEGAFVFENDAYEFWGPKLDNGFIAQQRNQDSPAELVSHKNNINRQQDFYQNGWTQVNNVGVNGNYDKANFRVSLGNYLNKGIMPNVDLKKNNISINGTMNLTDNLEVTVMTSLNESSSGNRPNTYRSFLTPTRAILTVGPQVDMSLYSNPETWWMPNQEGIVQTRWKERWNNPYLMQELATTSFDRIQAMTKIQVGWEFAKDLRFTARYLRSQLNQRAVNQRPWDTVDSKKGNYDIQNSGFREQNWEGIFSYNKTFGAFDLQANAGGTLRYNYQENMHNSTTNLVIPGLYTISNGGPGSVIYTNFLSKKKVNSLFGQTSIGYKNTVYLDLTARNDWSSTLPKENRSYFYPSASLSVLVNEMFAMPAWVSLAKVRAGYAQVGNDVDPYQLQRYYNFGADWGDTKRASIDKVAKNAQLKPEIATSKEIGVDLSLFNNRLTLDATYYTMDNKNQVLGISTPITSGANSKLINAGLVRSNGWDITLGTSVIRKQDLSFDLGLNFTRNRTTIVELADGVEYFGYSQGYAYFYTYPGDQVGDIYQAPYFKVEDPNSEYYGHAIIYSNGKPERDQNPENFEKIGNYNPDFILGINPNVQYKNFSFTAVIDWRSGGEFYSETLRQGKNDGRFPEYINGSVDYDPNVDIVQQIKDNPEKFSHKWVGGRDAEYGGFPWQDEQQREARSYINADGEKVYVNDASFAVGVREDGEGGYIENFGGPGTIWLSPYNAQKGADRYLASANLYSATYVKLREISITYRFPKAIVNKINLQNMSLSLLGQNLFMWTKHNVFIDPETAYTARGNRNEPGYEFYSVIPRTRSIGMKLAVGF</sequence>
<dbReference type="Gene3D" id="2.40.170.20">
    <property type="entry name" value="TonB-dependent receptor, beta-barrel domain"/>
    <property type="match status" value="1"/>
</dbReference>
<keyword evidence="4" id="KW-0410">Iron transport</keyword>
<keyword evidence="6" id="KW-0408">Iron</keyword>
<dbReference type="PROSITE" id="PS52016">
    <property type="entry name" value="TONB_DEPENDENT_REC_3"/>
    <property type="match status" value="1"/>
</dbReference>
<gene>
    <name evidence="15" type="ORF">SAMN04488057_101400</name>
</gene>
<dbReference type="NCBIfam" id="TIGR04057">
    <property type="entry name" value="SusC_RagA_signa"/>
    <property type="match status" value="1"/>
</dbReference>
<dbReference type="InterPro" id="IPR012910">
    <property type="entry name" value="Plug_dom"/>
</dbReference>
<dbReference type="AlphaFoldDB" id="A0A1M7INJ1"/>
<keyword evidence="3 11" id="KW-1134">Transmembrane beta strand</keyword>
<dbReference type="Gene3D" id="2.60.40.1120">
    <property type="entry name" value="Carboxypeptidase-like, regulatory domain"/>
    <property type="match status" value="1"/>
</dbReference>
<evidence type="ECO:0000259" key="14">
    <source>
        <dbReference type="Pfam" id="PF07715"/>
    </source>
</evidence>
<evidence type="ECO:0000256" key="1">
    <source>
        <dbReference type="ARBA" id="ARBA00004571"/>
    </source>
</evidence>
<dbReference type="SUPFAM" id="SSF49464">
    <property type="entry name" value="Carboxypeptidase regulatory domain-like"/>
    <property type="match status" value="1"/>
</dbReference>
<dbReference type="InterPro" id="IPR036942">
    <property type="entry name" value="Beta-barrel_TonB_sf"/>
</dbReference>
<evidence type="ECO:0000256" key="12">
    <source>
        <dbReference type="RuleBase" id="RU003357"/>
    </source>
</evidence>
<dbReference type="Pfam" id="PF00593">
    <property type="entry name" value="TonB_dep_Rec_b-barrel"/>
    <property type="match status" value="1"/>
</dbReference>
<accession>A0A1M7INJ1</accession>
<dbReference type="NCBIfam" id="TIGR04056">
    <property type="entry name" value="OMP_RagA_SusC"/>
    <property type="match status" value="1"/>
</dbReference>
<dbReference type="Gene3D" id="2.170.130.10">
    <property type="entry name" value="TonB-dependent receptor, plug domain"/>
    <property type="match status" value="1"/>
</dbReference>
<evidence type="ECO:0000256" key="3">
    <source>
        <dbReference type="ARBA" id="ARBA00022452"/>
    </source>
</evidence>
<comment type="subcellular location">
    <subcellularLocation>
        <location evidence="1 11">Cell outer membrane</location>
        <topology evidence="1 11">Multi-pass membrane protein</topology>
    </subcellularLocation>
</comment>
<evidence type="ECO:0000256" key="9">
    <source>
        <dbReference type="ARBA" id="ARBA00023136"/>
    </source>
</evidence>
<keyword evidence="5 11" id="KW-0812">Transmembrane</keyword>
<protein>
    <submittedName>
        <fullName evidence="15">TonB-linked outer membrane protein, SusC/RagA family</fullName>
    </submittedName>
</protein>
<evidence type="ECO:0000256" key="4">
    <source>
        <dbReference type="ARBA" id="ARBA00022496"/>
    </source>
</evidence>
<evidence type="ECO:0000256" key="7">
    <source>
        <dbReference type="ARBA" id="ARBA00023065"/>
    </source>
</evidence>
<dbReference type="Proteomes" id="UP000184513">
    <property type="component" value="Unassembled WGS sequence"/>
</dbReference>
<keyword evidence="2 11" id="KW-0813">Transport</keyword>
<dbReference type="PANTHER" id="PTHR32552:SF81">
    <property type="entry name" value="TONB-DEPENDENT OUTER MEMBRANE RECEPTOR"/>
    <property type="match status" value="1"/>
</dbReference>
<dbReference type="STRING" id="388280.SAMN04488057_101400"/>
<proteinExistence type="inferred from homology"/>
<dbReference type="OrthoDB" id="9768177at2"/>
<dbReference type="EMBL" id="FRCY01000001">
    <property type="protein sequence ID" value="SHM42183.1"/>
    <property type="molecule type" value="Genomic_DNA"/>
</dbReference>
<keyword evidence="10 11" id="KW-0998">Cell outer membrane</keyword>
<dbReference type="GO" id="GO:0009279">
    <property type="term" value="C:cell outer membrane"/>
    <property type="evidence" value="ECO:0007669"/>
    <property type="project" value="UniProtKB-SubCell"/>
</dbReference>
<organism evidence="15 16">
    <name type="scientific">Cyclobacterium lianum</name>
    <dbReference type="NCBI Taxonomy" id="388280"/>
    <lineage>
        <taxon>Bacteria</taxon>
        <taxon>Pseudomonadati</taxon>
        <taxon>Bacteroidota</taxon>
        <taxon>Cytophagia</taxon>
        <taxon>Cytophagales</taxon>
        <taxon>Cyclobacteriaceae</taxon>
        <taxon>Cyclobacterium</taxon>
    </lineage>
</organism>
<feature type="domain" description="TonB-dependent receptor plug" evidence="14">
    <location>
        <begin position="145"/>
        <end position="265"/>
    </location>
</feature>
<dbReference type="InterPro" id="IPR023997">
    <property type="entry name" value="TonB-dep_OMP_SusC/RagA_CS"/>
</dbReference>
<dbReference type="FunFam" id="2.60.40.1120:FF:000003">
    <property type="entry name" value="Outer membrane protein Omp121"/>
    <property type="match status" value="1"/>
</dbReference>
<dbReference type="InterPro" id="IPR023996">
    <property type="entry name" value="TonB-dep_OMP_SusC/RagA"/>
</dbReference>
<evidence type="ECO:0000259" key="13">
    <source>
        <dbReference type="Pfam" id="PF00593"/>
    </source>
</evidence>
<evidence type="ECO:0000256" key="6">
    <source>
        <dbReference type="ARBA" id="ARBA00023004"/>
    </source>
</evidence>
<dbReference type="RefSeq" id="WP_073090941.1">
    <property type="nucleotide sequence ID" value="NZ_FRCY01000001.1"/>
</dbReference>
<dbReference type="Pfam" id="PF13715">
    <property type="entry name" value="CarbopepD_reg_2"/>
    <property type="match status" value="1"/>
</dbReference>
<dbReference type="InterPro" id="IPR000531">
    <property type="entry name" value="Beta-barrel_TonB"/>
</dbReference>
<dbReference type="GO" id="GO:0006826">
    <property type="term" value="P:iron ion transport"/>
    <property type="evidence" value="ECO:0007669"/>
    <property type="project" value="UniProtKB-KW"/>
</dbReference>
<dbReference type="InterPro" id="IPR008969">
    <property type="entry name" value="CarboxyPept-like_regulatory"/>
</dbReference>
<evidence type="ECO:0000256" key="11">
    <source>
        <dbReference type="PROSITE-ProRule" id="PRU01360"/>
    </source>
</evidence>
<dbReference type="PANTHER" id="PTHR32552">
    <property type="entry name" value="FERRICHROME IRON RECEPTOR-RELATED"/>
    <property type="match status" value="1"/>
</dbReference>
<dbReference type="InterPro" id="IPR037066">
    <property type="entry name" value="Plug_dom_sf"/>
</dbReference>
<evidence type="ECO:0000313" key="16">
    <source>
        <dbReference type="Proteomes" id="UP000184513"/>
    </source>
</evidence>
<reference evidence="15 16" key="1">
    <citation type="submission" date="2016-11" db="EMBL/GenBank/DDBJ databases">
        <authorList>
            <person name="Jaros S."/>
            <person name="Januszkiewicz K."/>
            <person name="Wedrychowicz H."/>
        </authorList>
    </citation>
    <scope>NUCLEOTIDE SEQUENCE [LARGE SCALE GENOMIC DNA]</scope>
    <source>
        <strain evidence="15 16">CGMCC 1.6102</strain>
    </source>
</reference>
<feature type="domain" description="TonB-dependent receptor-like beta-barrel" evidence="13">
    <location>
        <begin position="495"/>
        <end position="904"/>
    </location>
</feature>
<keyword evidence="16" id="KW-1185">Reference proteome</keyword>
<evidence type="ECO:0000256" key="8">
    <source>
        <dbReference type="ARBA" id="ARBA00023077"/>
    </source>
</evidence>
<evidence type="ECO:0000313" key="15">
    <source>
        <dbReference type="EMBL" id="SHM42183.1"/>
    </source>
</evidence>
<comment type="similarity">
    <text evidence="11 12">Belongs to the TonB-dependent receptor family.</text>
</comment>
<keyword evidence="8 12" id="KW-0798">TonB box</keyword>
<dbReference type="InterPro" id="IPR039426">
    <property type="entry name" value="TonB-dep_rcpt-like"/>
</dbReference>
<evidence type="ECO:0000256" key="2">
    <source>
        <dbReference type="ARBA" id="ARBA00022448"/>
    </source>
</evidence>
<name>A0A1M7INJ1_9BACT</name>
<dbReference type="Pfam" id="PF07715">
    <property type="entry name" value="Plug"/>
    <property type="match status" value="1"/>
</dbReference>
<keyword evidence="7" id="KW-0406">Ion transport</keyword>
<dbReference type="SUPFAM" id="SSF56935">
    <property type="entry name" value="Porins"/>
    <property type="match status" value="1"/>
</dbReference>